<dbReference type="CDD" id="cd00146">
    <property type="entry name" value="PKD"/>
    <property type="match status" value="1"/>
</dbReference>
<reference evidence="5" key="1">
    <citation type="journal article" date="2021" name="Microb. Physiol.">
        <title>Proteogenomic Insights into the Physiology of Marine, Sulfate-Reducing, Filamentous Desulfonema limicola and Desulfonema magnum.</title>
        <authorList>
            <person name="Schnaars V."/>
            <person name="Wohlbrand L."/>
            <person name="Scheve S."/>
            <person name="Hinrichs C."/>
            <person name="Reinhardt R."/>
            <person name="Rabus R."/>
        </authorList>
    </citation>
    <scope>NUCLEOTIDE SEQUENCE</scope>
    <source>
        <strain evidence="5">4be13</strain>
    </source>
</reference>
<dbReference type="Proteomes" id="UP000663722">
    <property type="component" value="Chromosome"/>
</dbReference>
<dbReference type="EMBL" id="CP061800">
    <property type="protein sequence ID" value="QTA87562.1"/>
    <property type="molecule type" value="Genomic_DNA"/>
</dbReference>
<dbReference type="InterPro" id="IPR000601">
    <property type="entry name" value="PKD_dom"/>
</dbReference>
<dbReference type="AlphaFoldDB" id="A0A975BL45"/>
<dbReference type="PROSITE" id="PS00139">
    <property type="entry name" value="THIOL_PROTEASE_CYS"/>
    <property type="match status" value="1"/>
</dbReference>
<dbReference type="InterPro" id="IPR035986">
    <property type="entry name" value="PKD_dom_sf"/>
</dbReference>
<dbReference type="InterPro" id="IPR038765">
    <property type="entry name" value="Papain-like_cys_pep_sf"/>
</dbReference>
<keyword evidence="3" id="KW-0472">Membrane</keyword>
<evidence type="ECO:0000313" key="6">
    <source>
        <dbReference type="Proteomes" id="UP000663722"/>
    </source>
</evidence>
<dbReference type="SMART" id="SM00645">
    <property type="entry name" value="Pept_C1"/>
    <property type="match status" value="1"/>
</dbReference>
<gene>
    <name evidence="5" type="ORF">dnm_035960</name>
</gene>
<proteinExistence type="inferred from homology"/>
<evidence type="ECO:0000259" key="4">
    <source>
        <dbReference type="PROSITE" id="PS50093"/>
    </source>
</evidence>
<name>A0A975BL45_9BACT</name>
<dbReference type="InterPro" id="IPR013128">
    <property type="entry name" value="Peptidase_C1A"/>
</dbReference>
<evidence type="ECO:0000256" key="3">
    <source>
        <dbReference type="SAM" id="Phobius"/>
    </source>
</evidence>
<dbReference type="InterPro" id="IPR000668">
    <property type="entry name" value="Peptidase_C1A_C"/>
</dbReference>
<keyword evidence="3" id="KW-1133">Transmembrane helix</keyword>
<comment type="similarity">
    <text evidence="1">Belongs to the peptidase C1 family.</text>
</comment>
<dbReference type="Gene3D" id="2.60.40.10">
    <property type="entry name" value="Immunoglobulins"/>
    <property type="match status" value="1"/>
</dbReference>
<dbReference type="Pfam" id="PF18911">
    <property type="entry name" value="PKD_4"/>
    <property type="match status" value="1"/>
</dbReference>
<dbReference type="RefSeq" id="WP_207682701.1">
    <property type="nucleotide sequence ID" value="NZ_CP061800.1"/>
</dbReference>
<dbReference type="InterPro" id="IPR000169">
    <property type="entry name" value="Pept_cys_AS"/>
</dbReference>
<feature type="transmembrane region" description="Helical" evidence="3">
    <location>
        <begin position="813"/>
        <end position="833"/>
    </location>
</feature>
<feature type="domain" description="PKD" evidence="4">
    <location>
        <begin position="573"/>
        <end position="661"/>
    </location>
</feature>
<evidence type="ECO:0000256" key="1">
    <source>
        <dbReference type="ARBA" id="ARBA00008455"/>
    </source>
</evidence>
<organism evidence="5 6">
    <name type="scientific">Desulfonema magnum</name>
    <dbReference type="NCBI Taxonomy" id="45655"/>
    <lineage>
        <taxon>Bacteria</taxon>
        <taxon>Pseudomonadati</taxon>
        <taxon>Thermodesulfobacteriota</taxon>
        <taxon>Desulfobacteria</taxon>
        <taxon>Desulfobacterales</taxon>
        <taxon>Desulfococcaceae</taxon>
        <taxon>Desulfonema</taxon>
    </lineage>
</organism>
<dbReference type="Pfam" id="PF00112">
    <property type="entry name" value="Peptidase_C1"/>
    <property type="match status" value="2"/>
</dbReference>
<dbReference type="KEGG" id="dmm:dnm_035960"/>
<dbReference type="Gene3D" id="3.90.70.10">
    <property type="entry name" value="Cysteine proteinases"/>
    <property type="match status" value="1"/>
</dbReference>
<dbReference type="PROSITE" id="PS50093">
    <property type="entry name" value="PKD"/>
    <property type="match status" value="1"/>
</dbReference>
<dbReference type="GO" id="GO:0006508">
    <property type="term" value="P:proteolysis"/>
    <property type="evidence" value="ECO:0007669"/>
    <property type="project" value="InterPro"/>
</dbReference>
<dbReference type="GO" id="GO:0008234">
    <property type="term" value="F:cysteine-type peptidase activity"/>
    <property type="evidence" value="ECO:0007669"/>
    <property type="project" value="InterPro"/>
</dbReference>
<evidence type="ECO:0000256" key="2">
    <source>
        <dbReference type="SAM" id="MobiDB-lite"/>
    </source>
</evidence>
<feature type="region of interest" description="Disordered" evidence="2">
    <location>
        <begin position="659"/>
        <end position="756"/>
    </location>
</feature>
<keyword evidence="3" id="KW-0812">Transmembrane</keyword>
<dbReference type="PANTHER" id="PTHR12411">
    <property type="entry name" value="CYSTEINE PROTEASE FAMILY C1-RELATED"/>
    <property type="match status" value="1"/>
</dbReference>
<sequence length="841" mass="91698">MINDLGHTGEGGPLTDTDTVRIVINVSNYPFSIPAPPDEIKTEQADISLQTGLYEYDSEVFPIDTPQNIYGLSITGEFGLRASITDGSGNVTYLEDDPNAFVRIVLIDDSNDREYLVFQKSLRDLSDEEYNSSSPLKIESVCEETCILPEVISSFSLKLEGRNAAVSISEIAYVEKPVPGDPVELRRKQNAKKIWELNRQDLGWIAGETSVSNLTYEEKKRLVNPSETDGEFNLHGFEYYRGGTFETELKNSSESRSHTSRQSSLVDNFDWRNRHGEDWTTLVREGQGKCGSCYTFSTAGAVEAVANVYFNQHLDLDLAEQDLLSCANIASADGTCNSGGYALTLLEYLIDNSISDEACFPYAEYSNKYDAYQPCSNKCSNPSESVRISGRIAFYSRDGYGSPQTEDILKEMIIENGPITASISSLGHAMNLVGFKKDPNDGRTIWIFKNSWGKGWGAEAGLKQYGGSQWGEYWEQGYAENGYAYIKLNMDNFSMNTNAVKHPIITSKSRQIQCVDNDEDGYCNWGISEEKPETCPDSCKPEKDCDDSDDRLGPFDDNYECIVIGNEAPPEPPHAAFIITPREGKAPLTVELDAEDSFDPDGSIESYEWSVKGQSVGSGNPFVYTFSEPGQPEITLTVTDNEGLKAIAKDTVTVFSADTTTTTSTSTTSTTSSTSTTSTTVPNTTTTVQSTTTTSTTVPTTTTTVQNTTTTSTTVPNTTTTVQNTSTTSTTVPNTTTTVQNTTTTSTTAPNTTTTVQNTTTTSTTVQSTTTTVQETTTTTIMSRRSDVNSNGGGEGDTNCFISTAADNSKINISYLGIGFVIALILMVTGRALRKSGIWNL</sequence>
<dbReference type="InterPro" id="IPR013783">
    <property type="entry name" value="Ig-like_fold"/>
</dbReference>
<evidence type="ECO:0000313" key="5">
    <source>
        <dbReference type="EMBL" id="QTA87562.1"/>
    </source>
</evidence>
<dbReference type="SUPFAM" id="SSF54001">
    <property type="entry name" value="Cysteine proteinases"/>
    <property type="match status" value="1"/>
</dbReference>
<accession>A0A975BL45</accession>
<keyword evidence="6" id="KW-1185">Reference proteome</keyword>
<protein>
    <submittedName>
        <fullName evidence="5">Peptidase C1A domain-containing protein</fullName>
    </submittedName>
</protein>
<dbReference type="SUPFAM" id="SSF49299">
    <property type="entry name" value="PKD domain"/>
    <property type="match status" value="1"/>
</dbReference>